<organism evidence="2 3">
    <name type="scientific">Acaryochloris thomasi RCC1774</name>
    <dbReference type="NCBI Taxonomy" id="1764569"/>
    <lineage>
        <taxon>Bacteria</taxon>
        <taxon>Bacillati</taxon>
        <taxon>Cyanobacteriota</taxon>
        <taxon>Cyanophyceae</taxon>
        <taxon>Acaryochloridales</taxon>
        <taxon>Acaryochloridaceae</taxon>
        <taxon>Acaryochloris</taxon>
        <taxon>Acaryochloris thomasi</taxon>
    </lineage>
</organism>
<keyword evidence="3" id="KW-1185">Reference proteome</keyword>
<feature type="transmembrane region" description="Helical" evidence="1">
    <location>
        <begin position="41"/>
        <end position="59"/>
    </location>
</feature>
<dbReference type="EMBL" id="PQWO01000021">
    <property type="protein sequence ID" value="PZD71110.1"/>
    <property type="molecule type" value="Genomic_DNA"/>
</dbReference>
<keyword evidence="1" id="KW-0472">Membrane</keyword>
<proteinExistence type="predicted"/>
<reference evidence="2 3" key="1">
    <citation type="journal article" date="2018" name="Sci. Rep.">
        <title>A novel species of the marine cyanobacterium Acaryochloris with a unique pigment content and lifestyle.</title>
        <authorList>
            <person name="Partensky F."/>
            <person name="Six C."/>
            <person name="Ratin M."/>
            <person name="Garczarek L."/>
            <person name="Vaulot D."/>
            <person name="Probert I."/>
            <person name="Calteau A."/>
            <person name="Gourvil P."/>
            <person name="Marie D."/>
            <person name="Grebert T."/>
            <person name="Bouchier C."/>
            <person name="Le Panse S."/>
            <person name="Gachenot M."/>
            <person name="Rodriguez F."/>
            <person name="Garrido J.L."/>
        </authorList>
    </citation>
    <scope>NUCLEOTIDE SEQUENCE [LARGE SCALE GENOMIC DNA]</scope>
    <source>
        <strain evidence="2 3">RCC1774</strain>
    </source>
</reference>
<keyword evidence="1" id="KW-0812">Transmembrane</keyword>
<gene>
    <name evidence="2" type="ORF">C1752_07838</name>
</gene>
<feature type="transmembrane region" description="Helical" evidence="1">
    <location>
        <begin position="7"/>
        <end position="29"/>
    </location>
</feature>
<protein>
    <submittedName>
        <fullName evidence="2">Uncharacterized protein</fullName>
    </submittedName>
</protein>
<keyword evidence="1" id="KW-1133">Transmembrane helix</keyword>
<dbReference type="AlphaFoldDB" id="A0A2W1JAC0"/>
<evidence type="ECO:0000313" key="3">
    <source>
        <dbReference type="Proteomes" id="UP000248857"/>
    </source>
</evidence>
<sequence>MKALPYRAVSIGIVVTIINAGFIYIGKLVWTLCTQTLDKGLALYFVTLLVAIGLFFRVTPILRRASLIFCCVTPSPHRGHADIRLIFLTGSL</sequence>
<accession>A0A2W1JAC0</accession>
<evidence type="ECO:0000256" key="1">
    <source>
        <dbReference type="SAM" id="Phobius"/>
    </source>
</evidence>
<comment type="caution">
    <text evidence="2">The sequence shown here is derived from an EMBL/GenBank/DDBJ whole genome shotgun (WGS) entry which is preliminary data.</text>
</comment>
<dbReference type="Proteomes" id="UP000248857">
    <property type="component" value="Unassembled WGS sequence"/>
</dbReference>
<evidence type="ECO:0000313" key="2">
    <source>
        <dbReference type="EMBL" id="PZD71110.1"/>
    </source>
</evidence>
<name>A0A2W1JAC0_9CYAN</name>